<evidence type="ECO:0000313" key="1">
    <source>
        <dbReference type="EMBL" id="AFD05561.1"/>
    </source>
</evidence>
<dbReference type="InterPro" id="IPR021857">
    <property type="entry name" value="DUF3467"/>
</dbReference>
<organism evidence="1 2">
    <name type="scientific">Solitalea canadensis (strain ATCC 29591 / DSM 3403 / JCM 21819 / LMG 8368 / NBRC 15130 / NCIMB 12057 / USAM 9D)</name>
    <name type="common">Flexibacter canadensis</name>
    <dbReference type="NCBI Taxonomy" id="929556"/>
    <lineage>
        <taxon>Bacteria</taxon>
        <taxon>Pseudomonadati</taxon>
        <taxon>Bacteroidota</taxon>
        <taxon>Sphingobacteriia</taxon>
        <taxon>Sphingobacteriales</taxon>
        <taxon>Sphingobacteriaceae</taxon>
        <taxon>Solitalea</taxon>
    </lineage>
</organism>
<dbReference type="KEGG" id="scn:Solca_0426"/>
<dbReference type="Proteomes" id="UP000007590">
    <property type="component" value="Chromosome"/>
</dbReference>
<dbReference type="HOGENOM" id="CLU_153689_0_0_10"/>
<dbReference type="eggNOG" id="COG4191">
    <property type="taxonomic scope" value="Bacteria"/>
</dbReference>
<gene>
    <name evidence="1" type="ordered locus">Solca_0426</name>
</gene>
<accession>H8KP39</accession>
<dbReference type="RefSeq" id="WP_014678789.1">
    <property type="nucleotide sequence ID" value="NC_017770.1"/>
</dbReference>
<dbReference type="EMBL" id="CP003349">
    <property type="protein sequence ID" value="AFD05561.1"/>
    <property type="molecule type" value="Genomic_DNA"/>
</dbReference>
<evidence type="ECO:0008006" key="3">
    <source>
        <dbReference type="Google" id="ProtNLM"/>
    </source>
</evidence>
<dbReference type="AlphaFoldDB" id="H8KP39"/>
<reference evidence="1" key="1">
    <citation type="submission" date="2012-02" db="EMBL/GenBank/DDBJ databases">
        <title>The complete genome of Solitalea canadensis DSM 3403.</title>
        <authorList>
            <consortium name="US DOE Joint Genome Institute (JGI-PGF)"/>
            <person name="Lucas S."/>
            <person name="Copeland A."/>
            <person name="Lapidus A."/>
            <person name="Glavina del Rio T."/>
            <person name="Dalin E."/>
            <person name="Tice H."/>
            <person name="Bruce D."/>
            <person name="Goodwin L."/>
            <person name="Pitluck S."/>
            <person name="Peters L."/>
            <person name="Ovchinnikova G."/>
            <person name="Lu M."/>
            <person name="Kyrpides N."/>
            <person name="Mavromatis K."/>
            <person name="Ivanova N."/>
            <person name="Brettin T."/>
            <person name="Detter J.C."/>
            <person name="Han C."/>
            <person name="Larimer F."/>
            <person name="Land M."/>
            <person name="Hauser L."/>
            <person name="Markowitz V."/>
            <person name="Cheng J.-F."/>
            <person name="Hugenholtz P."/>
            <person name="Woyke T."/>
            <person name="Wu D."/>
            <person name="Spring S."/>
            <person name="Schroeder M."/>
            <person name="Kopitz M."/>
            <person name="Brambilla E."/>
            <person name="Klenk H.-P."/>
            <person name="Eisen J.A."/>
        </authorList>
    </citation>
    <scope>NUCLEOTIDE SEQUENCE</scope>
    <source>
        <strain evidence="1">DSM 3403</strain>
    </source>
</reference>
<proteinExistence type="predicted"/>
<dbReference type="OrthoDB" id="9813817at2"/>
<sequence>MEENNENQLNIELSEEIAEGIYSNLAIITHSSTEFVLDFVRIMPGVPKAKVKSRIVLTPEHAKRLLLALDDNIHKYEQVNGKIRTHEGQPALPMNFGGPTAQA</sequence>
<dbReference type="STRING" id="929556.Solca_0426"/>
<evidence type="ECO:0000313" key="2">
    <source>
        <dbReference type="Proteomes" id="UP000007590"/>
    </source>
</evidence>
<dbReference type="Pfam" id="PF11950">
    <property type="entry name" value="DUF3467"/>
    <property type="match status" value="1"/>
</dbReference>
<keyword evidence="2" id="KW-1185">Reference proteome</keyword>
<name>H8KP39_SOLCM</name>
<protein>
    <recommendedName>
        <fullName evidence="3">DUF3467 domain-containing protein</fullName>
    </recommendedName>
</protein>